<dbReference type="AlphaFoldDB" id="A0AB34JDR3"/>
<gene>
    <name evidence="1" type="ORF">AB1Y20_003255</name>
</gene>
<evidence type="ECO:0000313" key="2">
    <source>
        <dbReference type="Proteomes" id="UP001515480"/>
    </source>
</evidence>
<protein>
    <submittedName>
        <fullName evidence="1">Uncharacterized protein</fullName>
    </submittedName>
</protein>
<reference evidence="1 2" key="1">
    <citation type="journal article" date="2024" name="Science">
        <title>Giant polyketide synthase enzymes in the biosynthesis of giant marine polyether toxins.</title>
        <authorList>
            <person name="Fallon T.R."/>
            <person name="Shende V.V."/>
            <person name="Wierzbicki I.H."/>
            <person name="Pendleton A.L."/>
            <person name="Watervoot N.F."/>
            <person name="Auber R.P."/>
            <person name="Gonzalez D.J."/>
            <person name="Wisecaver J.H."/>
            <person name="Moore B.S."/>
        </authorList>
    </citation>
    <scope>NUCLEOTIDE SEQUENCE [LARGE SCALE GENOMIC DNA]</scope>
    <source>
        <strain evidence="1 2">12B1</strain>
    </source>
</reference>
<proteinExistence type="predicted"/>
<comment type="caution">
    <text evidence="1">The sequence shown here is derived from an EMBL/GenBank/DDBJ whole genome shotgun (WGS) entry which is preliminary data.</text>
</comment>
<dbReference type="Proteomes" id="UP001515480">
    <property type="component" value="Unassembled WGS sequence"/>
</dbReference>
<accession>A0AB34JDR3</accession>
<keyword evidence="2" id="KW-1185">Reference proteome</keyword>
<organism evidence="1 2">
    <name type="scientific">Prymnesium parvum</name>
    <name type="common">Toxic golden alga</name>
    <dbReference type="NCBI Taxonomy" id="97485"/>
    <lineage>
        <taxon>Eukaryota</taxon>
        <taxon>Haptista</taxon>
        <taxon>Haptophyta</taxon>
        <taxon>Prymnesiophyceae</taxon>
        <taxon>Prymnesiales</taxon>
        <taxon>Prymnesiaceae</taxon>
        <taxon>Prymnesium</taxon>
    </lineage>
</organism>
<dbReference type="EMBL" id="JBGBPQ010000010">
    <property type="protein sequence ID" value="KAL1518986.1"/>
    <property type="molecule type" value="Genomic_DNA"/>
</dbReference>
<name>A0AB34JDR3_PRYPA</name>
<sequence>MGRGEGYAAPLERAHRMEYPISAMGPLPPRRARRGDAPCRRLRRIAELCPPPSPSCQDDGVRHALRRSPHLSFRRRAVAAAARLLLRAARR</sequence>
<evidence type="ECO:0000313" key="1">
    <source>
        <dbReference type="EMBL" id="KAL1518986.1"/>
    </source>
</evidence>